<evidence type="ECO:0000256" key="3">
    <source>
        <dbReference type="ARBA" id="ARBA00023180"/>
    </source>
</evidence>
<dbReference type="GeneID" id="7823260"/>
<dbReference type="CDD" id="cd14752">
    <property type="entry name" value="GH31_N"/>
    <property type="match status" value="1"/>
</dbReference>
<dbReference type="InterPro" id="IPR048395">
    <property type="entry name" value="Glyco_hydro_31_C"/>
</dbReference>
<feature type="domain" description="Glycoside hydrolase family 31 N-terminal" evidence="8">
    <location>
        <begin position="116"/>
        <end position="232"/>
    </location>
</feature>
<keyword evidence="4 6" id="KW-0326">Glycosidase</keyword>
<evidence type="ECO:0000256" key="4">
    <source>
        <dbReference type="ARBA" id="ARBA00023295"/>
    </source>
</evidence>
<dbReference type="InterPro" id="IPR030458">
    <property type="entry name" value="Glyco_hydro_31_AS"/>
</dbReference>
<dbReference type="GO" id="GO:0005975">
    <property type="term" value="P:carbohydrate metabolic process"/>
    <property type="evidence" value="ECO:0007669"/>
    <property type="project" value="InterPro"/>
</dbReference>
<accession>Q22RJ9</accession>
<evidence type="ECO:0000259" key="9">
    <source>
        <dbReference type="Pfam" id="PF21365"/>
    </source>
</evidence>
<dbReference type="SUPFAM" id="SSF51011">
    <property type="entry name" value="Glycosyl hydrolase domain"/>
    <property type="match status" value="1"/>
</dbReference>
<evidence type="ECO:0000256" key="2">
    <source>
        <dbReference type="ARBA" id="ARBA00022801"/>
    </source>
</evidence>
<dbReference type="InterPro" id="IPR000322">
    <property type="entry name" value="Glyco_hydro_31_TIM"/>
</dbReference>
<organism evidence="10 11">
    <name type="scientific">Tetrahymena thermophila (strain SB210)</name>
    <dbReference type="NCBI Taxonomy" id="312017"/>
    <lineage>
        <taxon>Eukaryota</taxon>
        <taxon>Sar</taxon>
        <taxon>Alveolata</taxon>
        <taxon>Ciliophora</taxon>
        <taxon>Intramacronucleata</taxon>
        <taxon>Oligohymenophorea</taxon>
        <taxon>Hymenostomatida</taxon>
        <taxon>Tetrahymenina</taxon>
        <taxon>Tetrahymenidae</taxon>
        <taxon>Tetrahymena</taxon>
    </lineage>
</organism>
<sequence>MINKSATIIALTAILIVSSFFGITKLQNSINNTNNNDPIDEFTQNAGYYQLDFIESQLSDGSFSAILKWIPSPNEIELKTSPVIRDLRATFQVDANDECEFKITDLNNSRFHLPENEPYPYTKQRYSKKQKEFNLFETEISQVGQKFYFELRRKSTQEVIFSTKDYPIYFTDKYIEVSTQMKDSMIFGLGDRRTDFLLKSGKYSLWARDAADVDNGTPGKEIYGFHPMYLRRDIINNQFQVTLFRNYYGMQVDYEQNSHLTYKVIGGNIDFKFFIGDSNPETSIKLYHNYANGWILHPFWSSGFHQCRWGYQNSDMLMDVWDNFNKYGIPFDSLWTDIDYMYQYQDFTIDFERFNITQMQQIYNLSDSRGVHWSSIIDVGISLDSYAAQKGLDMNVFIKSAKTNDTLVGKVWPGETYFPDFNHPNSTEFWYEGLKNVSSFGIIQDGIWIDMNEYSNFVNGEIVPDQNKKTKPFLTSDLSSSLPFNPLGDQEIEYHTLSLDAYHYSGQDGILYNSTNGYIPTQYDLHNLDGFGEGIATYKAAQKLGKKLTFILSRSTTVGSGKYVQHWNGDGFSTWEYMKLSIPSIMNFNMYGIPFNGDDICGLMFNATAQICARWQQLGSLYPFARNHNNADASSQEPYVFVDHPYVLSSTIKTLNVRYQLLKFYYHLFVKANGVGTIFRPLFWSYPSDDNAYQYETQFMIGDYLMAAPVVEGGDEIKETTHSCVYIPKQAVFYSFYDYTEYQEGEHCYEVPFDSVLPLYIKSGKILHIQDKNKVLRSRFLDNRFSLLIALDQNNYAEGSMLTIDDYNNDENIISNCVEQQNCIVDIKAQGNMGEDNSSFTVDLRIQKEKINTNFQTVIIDKIVVIGIKVDGKSQSKTIFLEENPLIVDGGEIQLDLQFQI</sequence>
<dbReference type="OrthoDB" id="440381at2759"/>
<dbReference type="KEGG" id="tet:TTHERM_00013890"/>
<dbReference type="GO" id="GO:0004553">
    <property type="term" value="F:hydrolase activity, hydrolyzing O-glycosyl compounds"/>
    <property type="evidence" value="ECO:0007669"/>
    <property type="project" value="InterPro"/>
</dbReference>
<dbReference type="OMA" id="QCKYGYW"/>
<dbReference type="eggNOG" id="KOG1065">
    <property type="taxonomic scope" value="Eukaryota"/>
</dbReference>
<dbReference type="PANTHER" id="PTHR22762:SF133">
    <property type="entry name" value="P-TYPE DOMAIN-CONTAINING PROTEIN"/>
    <property type="match status" value="1"/>
</dbReference>
<comment type="similarity">
    <text evidence="1 6">Belongs to the glycosyl hydrolase 31 family.</text>
</comment>
<dbReference type="Pfam" id="PF13802">
    <property type="entry name" value="Gal_mutarotas_2"/>
    <property type="match status" value="1"/>
</dbReference>
<dbReference type="STRING" id="312017.Q22RJ9"/>
<dbReference type="SUPFAM" id="SSF51445">
    <property type="entry name" value="(Trans)glycosidases"/>
    <property type="match status" value="1"/>
</dbReference>
<dbReference type="InterPro" id="IPR017853">
    <property type="entry name" value="GH"/>
</dbReference>
<keyword evidence="2 6" id="KW-0378">Hydrolase</keyword>
<protein>
    <recommendedName>
        <fullName evidence="5">Maltase</fullName>
    </recommendedName>
</protein>
<dbReference type="InterPro" id="IPR011013">
    <property type="entry name" value="Gal_mutarotase_sf_dom"/>
</dbReference>
<feature type="domain" description="Glycosyl hydrolase family 31 C-terminal" evidence="9">
    <location>
        <begin position="677"/>
        <end position="767"/>
    </location>
</feature>
<name>Q22RJ9_TETTS</name>
<evidence type="ECO:0000259" key="7">
    <source>
        <dbReference type="Pfam" id="PF01055"/>
    </source>
</evidence>
<dbReference type="CDD" id="cd06602">
    <property type="entry name" value="GH31_MGAM_SI_GAA"/>
    <property type="match status" value="1"/>
</dbReference>
<dbReference type="Gene3D" id="2.60.40.1180">
    <property type="entry name" value="Golgi alpha-mannosidase II"/>
    <property type="match status" value="2"/>
</dbReference>
<evidence type="ECO:0000313" key="10">
    <source>
        <dbReference type="EMBL" id="EAR88123.1"/>
    </source>
</evidence>
<dbReference type="Pfam" id="PF01055">
    <property type="entry name" value="Glyco_hydro_31_2nd"/>
    <property type="match status" value="1"/>
</dbReference>
<evidence type="ECO:0000256" key="6">
    <source>
        <dbReference type="RuleBase" id="RU361185"/>
    </source>
</evidence>
<dbReference type="PANTHER" id="PTHR22762">
    <property type="entry name" value="ALPHA-GLUCOSIDASE"/>
    <property type="match status" value="1"/>
</dbReference>
<dbReference type="RefSeq" id="XP_001008368.1">
    <property type="nucleotide sequence ID" value="XM_001008368.1"/>
</dbReference>
<evidence type="ECO:0000256" key="5">
    <source>
        <dbReference type="ARBA" id="ARBA00041343"/>
    </source>
</evidence>
<dbReference type="PROSITE" id="PS00129">
    <property type="entry name" value="GLYCOSYL_HYDROL_F31_1"/>
    <property type="match status" value="1"/>
</dbReference>
<proteinExistence type="inferred from homology"/>
<dbReference type="EMBL" id="GG662845">
    <property type="protein sequence ID" value="EAR88123.1"/>
    <property type="molecule type" value="Genomic_DNA"/>
</dbReference>
<dbReference type="InParanoid" id="Q22RJ9"/>
<dbReference type="Gene3D" id="3.20.20.80">
    <property type="entry name" value="Glycosidases"/>
    <property type="match status" value="1"/>
</dbReference>
<evidence type="ECO:0000256" key="1">
    <source>
        <dbReference type="ARBA" id="ARBA00007806"/>
    </source>
</evidence>
<dbReference type="HOGENOM" id="CLU_000631_11_2_1"/>
<evidence type="ECO:0000259" key="8">
    <source>
        <dbReference type="Pfam" id="PF13802"/>
    </source>
</evidence>
<dbReference type="InterPro" id="IPR025887">
    <property type="entry name" value="Glyco_hydro_31_N_dom"/>
</dbReference>
<keyword evidence="11" id="KW-1185">Reference proteome</keyword>
<dbReference type="Pfam" id="PF21365">
    <property type="entry name" value="Glyco_hydro_31_3rd"/>
    <property type="match status" value="1"/>
</dbReference>
<reference evidence="11" key="1">
    <citation type="journal article" date="2006" name="PLoS Biol.">
        <title>Macronuclear genome sequence of the ciliate Tetrahymena thermophila, a model eukaryote.</title>
        <authorList>
            <person name="Eisen J.A."/>
            <person name="Coyne R.S."/>
            <person name="Wu M."/>
            <person name="Wu D."/>
            <person name="Thiagarajan M."/>
            <person name="Wortman J.R."/>
            <person name="Badger J.H."/>
            <person name="Ren Q."/>
            <person name="Amedeo P."/>
            <person name="Jones K.M."/>
            <person name="Tallon L.J."/>
            <person name="Delcher A.L."/>
            <person name="Salzberg S.L."/>
            <person name="Silva J.C."/>
            <person name="Haas B.J."/>
            <person name="Majoros W.H."/>
            <person name="Farzad M."/>
            <person name="Carlton J.M."/>
            <person name="Smith R.K. Jr."/>
            <person name="Garg J."/>
            <person name="Pearlman R.E."/>
            <person name="Karrer K.M."/>
            <person name="Sun L."/>
            <person name="Manning G."/>
            <person name="Elde N.C."/>
            <person name="Turkewitz A.P."/>
            <person name="Asai D.J."/>
            <person name="Wilkes D.E."/>
            <person name="Wang Y."/>
            <person name="Cai H."/>
            <person name="Collins K."/>
            <person name="Stewart B.A."/>
            <person name="Lee S.R."/>
            <person name="Wilamowska K."/>
            <person name="Weinberg Z."/>
            <person name="Ruzzo W.L."/>
            <person name="Wloga D."/>
            <person name="Gaertig J."/>
            <person name="Frankel J."/>
            <person name="Tsao C.-C."/>
            <person name="Gorovsky M.A."/>
            <person name="Keeling P.J."/>
            <person name="Waller R.F."/>
            <person name="Patron N.J."/>
            <person name="Cherry J.M."/>
            <person name="Stover N.A."/>
            <person name="Krieger C.J."/>
            <person name="del Toro C."/>
            <person name="Ryder H.F."/>
            <person name="Williamson S.C."/>
            <person name="Barbeau R.A."/>
            <person name="Hamilton E.P."/>
            <person name="Orias E."/>
        </authorList>
    </citation>
    <scope>NUCLEOTIDE SEQUENCE [LARGE SCALE GENOMIC DNA]</scope>
    <source>
        <strain evidence="11">SB210</strain>
    </source>
</reference>
<dbReference type="Gene3D" id="2.60.40.1760">
    <property type="entry name" value="glycosyl hydrolase (family 31)"/>
    <property type="match status" value="1"/>
</dbReference>
<dbReference type="AlphaFoldDB" id="Q22RJ9"/>
<evidence type="ECO:0000313" key="11">
    <source>
        <dbReference type="Proteomes" id="UP000009168"/>
    </source>
</evidence>
<gene>
    <name evidence="10" type="ORF">TTHERM_00013890</name>
</gene>
<keyword evidence="3" id="KW-0325">Glycoprotein</keyword>
<dbReference type="GO" id="GO:0030246">
    <property type="term" value="F:carbohydrate binding"/>
    <property type="evidence" value="ECO:0007669"/>
    <property type="project" value="InterPro"/>
</dbReference>
<dbReference type="SUPFAM" id="SSF74650">
    <property type="entry name" value="Galactose mutarotase-like"/>
    <property type="match status" value="1"/>
</dbReference>
<dbReference type="InterPro" id="IPR013780">
    <property type="entry name" value="Glyco_hydro_b"/>
</dbReference>
<dbReference type="Proteomes" id="UP000009168">
    <property type="component" value="Unassembled WGS sequence"/>
</dbReference>
<feature type="domain" description="Glycoside hydrolase family 31 TIM barrel" evidence="7">
    <location>
        <begin position="296"/>
        <end position="668"/>
    </location>
</feature>